<feature type="transmembrane region" description="Helical" evidence="1">
    <location>
        <begin position="12"/>
        <end position="34"/>
    </location>
</feature>
<dbReference type="Pfam" id="PF14808">
    <property type="entry name" value="TMEM164"/>
    <property type="match status" value="1"/>
</dbReference>
<feature type="transmembrane region" description="Helical" evidence="1">
    <location>
        <begin position="77"/>
        <end position="94"/>
    </location>
</feature>
<proteinExistence type="predicted"/>
<keyword evidence="1" id="KW-0812">Transmembrane</keyword>
<organism evidence="2 3">
    <name type="scientific">Nocardioides dubius</name>
    <dbReference type="NCBI Taxonomy" id="317019"/>
    <lineage>
        <taxon>Bacteria</taxon>
        <taxon>Bacillati</taxon>
        <taxon>Actinomycetota</taxon>
        <taxon>Actinomycetes</taxon>
        <taxon>Propionibacteriales</taxon>
        <taxon>Nocardioidaceae</taxon>
        <taxon>Nocardioides</taxon>
    </lineage>
</organism>
<feature type="transmembrane region" description="Helical" evidence="1">
    <location>
        <begin position="132"/>
        <end position="154"/>
    </location>
</feature>
<feature type="transmembrane region" description="Helical" evidence="1">
    <location>
        <begin position="207"/>
        <end position="227"/>
    </location>
</feature>
<feature type="transmembrane region" description="Helical" evidence="1">
    <location>
        <begin position="166"/>
        <end position="187"/>
    </location>
</feature>
<keyword evidence="3" id="KW-1185">Reference proteome</keyword>
<dbReference type="InterPro" id="IPR011737">
    <property type="entry name" value="CHP02206_TP0381"/>
</dbReference>
<reference evidence="3" key="1">
    <citation type="journal article" date="2019" name="Int. J. Syst. Evol. Microbiol.">
        <title>The Global Catalogue of Microorganisms (GCM) 10K type strain sequencing project: providing services to taxonomists for standard genome sequencing and annotation.</title>
        <authorList>
            <consortium name="The Broad Institute Genomics Platform"/>
            <consortium name="The Broad Institute Genome Sequencing Center for Infectious Disease"/>
            <person name="Wu L."/>
            <person name="Ma J."/>
        </authorList>
    </citation>
    <scope>NUCLEOTIDE SEQUENCE [LARGE SCALE GENOMIC DNA]</scope>
    <source>
        <strain evidence="3">JCM 13008</strain>
    </source>
</reference>
<dbReference type="EMBL" id="BAAALG010000006">
    <property type="protein sequence ID" value="GAA1099605.1"/>
    <property type="molecule type" value="Genomic_DNA"/>
</dbReference>
<dbReference type="RefSeq" id="WP_343993263.1">
    <property type="nucleotide sequence ID" value="NZ_BAAALG010000006.1"/>
</dbReference>
<comment type="caution">
    <text evidence="2">The sequence shown here is derived from an EMBL/GenBank/DDBJ whole genome shotgun (WGS) entry which is preliminary data.</text>
</comment>
<evidence type="ECO:0000256" key="1">
    <source>
        <dbReference type="SAM" id="Phobius"/>
    </source>
</evidence>
<name>A0ABP4E9P4_9ACTN</name>
<dbReference type="NCBIfam" id="TIGR02206">
    <property type="entry name" value="intg_mem_TP0381"/>
    <property type="match status" value="1"/>
</dbReference>
<keyword evidence="1" id="KW-0472">Membrane</keyword>
<evidence type="ECO:0000313" key="2">
    <source>
        <dbReference type="EMBL" id="GAA1099605.1"/>
    </source>
</evidence>
<sequence>MWAEESTRFTTFGPVHVIMLVTFVLVCVPLVRCGRRHRGTGREVRFSRAFAVLIPVVTVPMQLLQLTPSEWDLDTSLPLQICDFAWVLASYALWTRKRWAAGVSWLWGLTLTLQGMLTPDLASGWAEPRFAMFWAMHWLIVWSAVYLVWGLGLYPGWRELRIAIGLTSLWAAGVMTFNAIIGTNYGYLNGKPNNASALDYLGPWPSYVVIEVAIVIAVWTLMTWACVRRTRTAAG</sequence>
<evidence type="ECO:0000313" key="3">
    <source>
        <dbReference type="Proteomes" id="UP001501581"/>
    </source>
</evidence>
<accession>A0ABP4E9P4</accession>
<protein>
    <submittedName>
        <fullName evidence="2">TIGR02206 family membrane protein</fullName>
    </submittedName>
</protein>
<keyword evidence="1" id="KW-1133">Transmembrane helix</keyword>
<feature type="transmembrane region" description="Helical" evidence="1">
    <location>
        <begin position="106"/>
        <end position="126"/>
    </location>
</feature>
<gene>
    <name evidence="2" type="ORF">GCM10009668_16680</name>
</gene>
<dbReference type="Proteomes" id="UP001501581">
    <property type="component" value="Unassembled WGS sequence"/>
</dbReference>
<feature type="transmembrane region" description="Helical" evidence="1">
    <location>
        <begin position="46"/>
        <end position="65"/>
    </location>
</feature>